<accession>A0A183TDL2</accession>
<evidence type="ECO:0000313" key="1">
    <source>
        <dbReference type="EMBL" id="VDM00946.1"/>
    </source>
</evidence>
<evidence type="ECO:0000313" key="3">
    <source>
        <dbReference type="WBParaSite" id="SSLN_0001511301-mRNA-1"/>
    </source>
</evidence>
<keyword evidence="2" id="KW-1185">Reference proteome</keyword>
<reference evidence="3" key="1">
    <citation type="submission" date="2016-06" db="UniProtKB">
        <authorList>
            <consortium name="WormBaseParasite"/>
        </authorList>
    </citation>
    <scope>IDENTIFICATION</scope>
</reference>
<reference evidence="1 2" key="2">
    <citation type="submission" date="2018-11" db="EMBL/GenBank/DDBJ databases">
        <authorList>
            <consortium name="Pathogen Informatics"/>
        </authorList>
    </citation>
    <scope>NUCLEOTIDE SEQUENCE [LARGE SCALE GENOMIC DNA]</scope>
    <source>
        <strain evidence="1 2">NST_G2</strain>
    </source>
</reference>
<dbReference type="OrthoDB" id="6306147at2759"/>
<name>A0A183TDL2_SCHSO</name>
<gene>
    <name evidence="1" type="ORF">SSLN_LOCUS14560</name>
</gene>
<sequence length="260" mass="27563">MQAAVWCLTINSPEALPTMVGVVESSTYDRDPGGNSLISIPYLCRSHLLPLPSAGLAPRSAHTILPTNAAHFSPALALQLCCAVRAEWRCGPLDAGAEDGLDGFENVFYFIAVCIPVDFLSLTDHPGALPLLQALPYKVAASEEGCFGGGSPKVHSEPHPGDNEAVISPSIGITDRLGHQDVLSISPPDENIVQQLPAALSMVHPRDLLPHRKAEEGVGQQETVFRTRSQKKDAGIVTATETMGTQHSLPDSVVRPDAGV</sequence>
<evidence type="ECO:0000313" key="2">
    <source>
        <dbReference type="Proteomes" id="UP000275846"/>
    </source>
</evidence>
<proteinExistence type="predicted"/>
<protein>
    <submittedName>
        <fullName evidence="1 3">Uncharacterized protein</fullName>
    </submittedName>
</protein>
<dbReference type="AlphaFoldDB" id="A0A183TDL2"/>
<organism evidence="3">
    <name type="scientific">Schistocephalus solidus</name>
    <name type="common">Tapeworm</name>
    <dbReference type="NCBI Taxonomy" id="70667"/>
    <lineage>
        <taxon>Eukaryota</taxon>
        <taxon>Metazoa</taxon>
        <taxon>Spiralia</taxon>
        <taxon>Lophotrochozoa</taxon>
        <taxon>Platyhelminthes</taxon>
        <taxon>Cestoda</taxon>
        <taxon>Eucestoda</taxon>
        <taxon>Diphyllobothriidea</taxon>
        <taxon>Diphyllobothriidae</taxon>
        <taxon>Schistocephalus</taxon>
    </lineage>
</organism>
<dbReference type="EMBL" id="UYSU01039090">
    <property type="protein sequence ID" value="VDM00946.1"/>
    <property type="molecule type" value="Genomic_DNA"/>
</dbReference>
<dbReference type="Proteomes" id="UP000275846">
    <property type="component" value="Unassembled WGS sequence"/>
</dbReference>
<dbReference type="WBParaSite" id="SSLN_0001511301-mRNA-1">
    <property type="protein sequence ID" value="SSLN_0001511301-mRNA-1"/>
    <property type="gene ID" value="SSLN_0001511301"/>
</dbReference>